<reference key="2">
    <citation type="submission" date="2011-10" db="EMBL/GenBank/DDBJ databases">
        <title>The genome and transcriptome sequence of Clonorchis sinensis provide insights into the carcinogenic liver fluke.</title>
        <authorList>
            <person name="Wang X."/>
            <person name="Huang Y."/>
            <person name="Chen W."/>
            <person name="Liu H."/>
            <person name="Guo L."/>
            <person name="Chen Y."/>
            <person name="Luo F."/>
            <person name="Zhou W."/>
            <person name="Sun J."/>
            <person name="Mao Q."/>
            <person name="Liang P."/>
            <person name="Zhou C."/>
            <person name="Tian Y."/>
            <person name="Men J."/>
            <person name="Lv X."/>
            <person name="Huang L."/>
            <person name="Zhou J."/>
            <person name="Hu Y."/>
            <person name="Li R."/>
            <person name="Zhang F."/>
            <person name="Lei H."/>
            <person name="Li X."/>
            <person name="Hu X."/>
            <person name="Liang C."/>
            <person name="Xu J."/>
            <person name="Wu Z."/>
            <person name="Yu X."/>
        </authorList>
    </citation>
    <scope>NUCLEOTIDE SEQUENCE</scope>
    <source>
        <strain>Henan</strain>
    </source>
</reference>
<name>G7YV76_CLOSI</name>
<sequence>MLSLDTQINSELATVRAHSASINGLRQRAQPSSTHSAEQANRQADNRQAGHNSLQELKHKRTYRRAFPQDCHHGKTIMKRSRTKPRTVTESSVQPSGEHVRPFGHVQRVLVETRSLGLLVVRVSDPGTDEPEYSCRNRRGEFPDGGFRMLRVQYLLLNEFAEVEFGLHINAATKEN</sequence>
<evidence type="ECO:0000256" key="1">
    <source>
        <dbReference type="SAM" id="MobiDB-lite"/>
    </source>
</evidence>
<feature type="compositionally biased region" description="Polar residues" evidence="1">
    <location>
        <begin position="86"/>
        <end position="95"/>
    </location>
</feature>
<dbReference type="EMBL" id="DF144414">
    <property type="protein sequence ID" value="GAA56856.1"/>
    <property type="molecule type" value="Genomic_DNA"/>
</dbReference>
<feature type="region of interest" description="Disordered" evidence="1">
    <location>
        <begin position="78"/>
        <end position="99"/>
    </location>
</feature>
<evidence type="ECO:0000313" key="3">
    <source>
        <dbReference type="Proteomes" id="UP000008909"/>
    </source>
</evidence>
<feature type="compositionally biased region" description="Polar residues" evidence="1">
    <location>
        <begin position="25"/>
        <end position="43"/>
    </location>
</feature>
<reference evidence="2" key="1">
    <citation type="journal article" date="2011" name="Genome Biol.">
        <title>The draft genome of the carcinogenic human liver fluke Clonorchis sinensis.</title>
        <authorList>
            <person name="Wang X."/>
            <person name="Chen W."/>
            <person name="Huang Y."/>
            <person name="Sun J."/>
            <person name="Men J."/>
            <person name="Liu H."/>
            <person name="Luo F."/>
            <person name="Guo L."/>
            <person name="Lv X."/>
            <person name="Deng C."/>
            <person name="Zhou C."/>
            <person name="Fan Y."/>
            <person name="Li X."/>
            <person name="Huang L."/>
            <person name="Hu Y."/>
            <person name="Liang C."/>
            <person name="Hu X."/>
            <person name="Xu J."/>
            <person name="Yu X."/>
        </authorList>
    </citation>
    <scope>NUCLEOTIDE SEQUENCE [LARGE SCALE GENOMIC DNA]</scope>
    <source>
        <strain evidence="2">Henan</strain>
    </source>
</reference>
<proteinExistence type="predicted"/>
<accession>G7YV76</accession>
<gene>
    <name evidence="2" type="ORF">CLF_111693</name>
</gene>
<dbReference type="AlphaFoldDB" id="G7YV76"/>
<feature type="region of interest" description="Disordered" evidence="1">
    <location>
        <begin position="25"/>
        <end position="60"/>
    </location>
</feature>
<organism evidence="2 3">
    <name type="scientific">Clonorchis sinensis</name>
    <name type="common">Chinese liver fluke</name>
    <dbReference type="NCBI Taxonomy" id="79923"/>
    <lineage>
        <taxon>Eukaryota</taxon>
        <taxon>Metazoa</taxon>
        <taxon>Spiralia</taxon>
        <taxon>Lophotrochozoa</taxon>
        <taxon>Platyhelminthes</taxon>
        <taxon>Trematoda</taxon>
        <taxon>Digenea</taxon>
        <taxon>Opisthorchiida</taxon>
        <taxon>Opisthorchiata</taxon>
        <taxon>Opisthorchiidae</taxon>
        <taxon>Clonorchis</taxon>
    </lineage>
</organism>
<keyword evidence="3" id="KW-1185">Reference proteome</keyword>
<evidence type="ECO:0000313" key="2">
    <source>
        <dbReference type="EMBL" id="GAA56856.1"/>
    </source>
</evidence>
<protein>
    <submittedName>
        <fullName evidence="2">Uncharacterized protein</fullName>
    </submittedName>
</protein>
<dbReference type="Proteomes" id="UP000008909">
    <property type="component" value="Unassembled WGS sequence"/>
</dbReference>